<reference evidence="1" key="1">
    <citation type="submission" date="2022-10" db="EMBL/GenBank/DDBJ databases">
        <title>The complete genomes of actinobacterial strains from the NBC collection.</title>
        <authorList>
            <person name="Joergensen T.S."/>
            <person name="Alvarez Arevalo M."/>
            <person name="Sterndorff E.B."/>
            <person name="Faurdal D."/>
            <person name="Vuksanovic O."/>
            <person name="Mourched A.-S."/>
            <person name="Charusanti P."/>
            <person name="Shaw S."/>
            <person name="Blin K."/>
            <person name="Weber T."/>
        </authorList>
    </citation>
    <scope>NUCLEOTIDE SEQUENCE</scope>
    <source>
        <strain evidence="1">NBC_00256</strain>
    </source>
</reference>
<dbReference type="Proteomes" id="UP001432190">
    <property type="component" value="Chromosome"/>
</dbReference>
<evidence type="ECO:0000313" key="2">
    <source>
        <dbReference type="Proteomes" id="UP001432190"/>
    </source>
</evidence>
<sequence length="150" mass="15896">MDLCGRTDLAVLADLGLTVTRTDPTPPAARPGAACLFEMRTSKGYEANLRVEASTPGTVEEARRLYRGTGQATTMRRIGAVDGAGEEAEAFGKQSEPGFRYAEYMVHSRTGNLVVKVWLAVGGDSYVPTSTLAEKSLDILAATRSAVPTG</sequence>
<keyword evidence="2" id="KW-1185">Reference proteome</keyword>
<organism evidence="1 2">
    <name type="scientific">Micromonospora globbae</name>
    <dbReference type="NCBI Taxonomy" id="1894969"/>
    <lineage>
        <taxon>Bacteria</taxon>
        <taxon>Bacillati</taxon>
        <taxon>Actinomycetota</taxon>
        <taxon>Actinomycetes</taxon>
        <taxon>Micromonosporales</taxon>
        <taxon>Micromonosporaceae</taxon>
        <taxon>Micromonospora</taxon>
    </lineage>
</organism>
<accession>A0ABZ1S310</accession>
<name>A0ABZ1S310_9ACTN</name>
<protein>
    <recommendedName>
        <fullName evidence="3">DUF3558 domain-containing protein</fullName>
    </recommendedName>
</protein>
<dbReference type="RefSeq" id="WP_328851124.1">
    <property type="nucleotide sequence ID" value="NZ_CP108084.1"/>
</dbReference>
<gene>
    <name evidence="1" type="ORF">OG994_24640</name>
</gene>
<dbReference type="EMBL" id="CP108084">
    <property type="protein sequence ID" value="WUP48744.1"/>
    <property type="molecule type" value="Genomic_DNA"/>
</dbReference>
<proteinExistence type="predicted"/>
<evidence type="ECO:0000313" key="1">
    <source>
        <dbReference type="EMBL" id="WUP48744.1"/>
    </source>
</evidence>
<evidence type="ECO:0008006" key="3">
    <source>
        <dbReference type="Google" id="ProtNLM"/>
    </source>
</evidence>